<dbReference type="NCBIfam" id="TIGR01128">
    <property type="entry name" value="holA"/>
    <property type="match status" value="1"/>
</dbReference>
<name>A0A5A9W1L7_9GAMM</name>
<protein>
    <recommendedName>
        <fullName evidence="2 9">DNA polymerase III subunit delta</fullName>
        <ecNumber evidence="1 9">2.7.7.7</ecNumber>
    </recommendedName>
</protein>
<evidence type="ECO:0000256" key="7">
    <source>
        <dbReference type="ARBA" id="ARBA00034754"/>
    </source>
</evidence>
<comment type="catalytic activity">
    <reaction evidence="8">
        <text>DNA(n) + a 2'-deoxyribonucleoside 5'-triphosphate = DNA(n+1) + diphosphate</text>
        <dbReference type="Rhea" id="RHEA:22508"/>
        <dbReference type="Rhea" id="RHEA-COMP:17339"/>
        <dbReference type="Rhea" id="RHEA-COMP:17340"/>
        <dbReference type="ChEBI" id="CHEBI:33019"/>
        <dbReference type="ChEBI" id="CHEBI:61560"/>
        <dbReference type="ChEBI" id="CHEBI:173112"/>
        <dbReference type="EC" id="2.7.7.7"/>
    </reaction>
</comment>
<dbReference type="AlphaFoldDB" id="A0A5A9W1L7"/>
<feature type="domain" description="DNA polymerase III delta N-terminal" evidence="10">
    <location>
        <begin position="21"/>
        <end position="139"/>
    </location>
</feature>
<evidence type="ECO:0000256" key="9">
    <source>
        <dbReference type="NCBIfam" id="TIGR01128"/>
    </source>
</evidence>
<keyword evidence="4" id="KW-0548">Nucleotidyltransferase</keyword>
<dbReference type="InterPro" id="IPR008921">
    <property type="entry name" value="DNA_pol3_clamp-load_cplx_C"/>
</dbReference>
<keyword evidence="3" id="KW-0808">Transferase</keyword>
<dbReference type="EC" id="2.7.7.7" evidence="1 9"/>
<evidence type="ECO:0000256" key="8">
    <source>
        <dbReference type="ARBA" id="ARBA00049244"/>
    </source>
</evidence>
<keyword evidence="5" id="KW-0235">DNA replication</keyword>
<dbReference type="PANTHER" id="PTHR34388">
    <property type="entry name" value="DNA POLYMERASE III SUBUNIT DELTA"/>
    <property type="match status" value="1"/>
</dbReference>
<dbReference type="InterPro" id="IPR010372">
    <property type="entry name" value="DNA_pol3_delta_N"/>
</dbReference>
<organism evidence="12 13">
    <name type="scientific">Nitrincola tapanii</name>
    <dbReference type="NCBI Taxonomy" id="1708751"/>
    <lineage>
        <taxon>Bacteria</taxon>
        <taxon>Pseudomonadati</taxon>
        <taxon>Pseudomonadota</taxon>
        <taxon>Gammaproteobacteria</taxon>
        <taxon>Oceanospirillales</taxon>
        <taxon>Oceanospirillaceae</taxon>
        <taxon>Nitrincola</taxon>
    </lineage>
</organism>
<keyword evidence="13" id="KW-1185">Reference proteome</keyword>
<dbReference type="Pfam" id="PF14840">
    <property type="entry name" value="DNA_pol3_delt_C"/>
    <property type="match status" value="1"/>
</dbReference>
<dbReference type="RefSeq" id="WP_149390808.1">
    <property type="nucleotide sequence ID" value="NZ_SMRS01000005.1"/>
</dbReference>
<dbReference type="Proteomes" id="UP000325302">
    <property type="component" value="Unassembled WGS sequence"/>
</dbReference>
<dbReference type="Gene3D" id="3.40.50.300">
    <property type="entry name" value="P-loop containing nucleotide triphosphate hydrolases"/>
    <property type="match status" value="1"/>
</dbReference>
<dbReference type="OrthoDB" id="9770982at2"/>
<dbReference type="InterPro" id="IPR027417">
    <property type="entry name" value="P-loop_NTPase"/>
</dbReference>
<sequence length="347" mass="38753">MKLRAEQLANHLGRQPVQPIYLIAGDEPLLCGESADLLRRHLKAQGFSERELVHADQSSFNWEVLLQQANALSLFAERKILEVRAPSLKFSKPESQALQAYLRNPSPDSCLLLIAGRLDAGQKKSAWFSAIDASGCILEIWPPEPQQLLGWLLQRAQSLQLQLSEEAARLLSDRIEGNLLAAKQELDKLALLFPNQALGSEEILGAVSDSSRFDVFALMDAALESNTLRSERILQALRHEGVEAAIVLWAISRDLRSLIQVQQGLARGQSFDSLAQSEKLWGKRKQLVQRCLRRLPLTQLQRLLMRCAQADARIKGQEKGDVWIILSQLVWELSGQSALFVSAGEEI</sequence>
<dbReference type="InterPro" id="IPR005790">
    <property type="entry name" value="DNA_polIII_delta"/>
</dbReference>
<dbReference type="Pfam" id="PF06144">
    <property type="entry name" value="DNA_pol3_delta"/>
    <property type="match status" value="1"/>
</dbReference>
<dbReference type="PANTHER" id="PTHR34388:SF1">
    <property type="entry name" value="DNA POLYMERASE III SUBUNIT DELTA"/>
    <property type="match status" value="1"/>
</dbReference>
<evidence type="ECO:0000259" key="11">
    <source>
        <dbReference type="Pfam" id="PF14840"/>
    </source>
</evidence>
<feature type="domain" description="DNA polymerase III subunit delta C-terminal" evidence="11">
    <location>
        <begin position="216"/>
        <end position="332"/>
    </location>
</feature>
<evidence type="ECO:0000256" key="3">
    <source>
        <dbReference type="ARBA" id="ARBA00022679"/>
    </source>
</evidence>
<proteinExistence type="inferred from homology"/>
<evidence type="ECO:0000313" key="12">
    <source>
        <dbReference type="EMBL" id="KAA0874627.1"/>
    </source>
</evidence>
<evidence type="ECO:0000256" key="2">
    <source>
        <dbReference type="ARBA" id="ARBA00017703"/>
    </source>
</evidence>
<keyword evidence="6" id="KW-0239">DNA-directed DNA polymerase</keyword>
<gene>
    <name evidence="12" type="ORF">E1H14_07300</name>
</gene>
<evidence type="ECO:0000259" key="10">
    <source>
        <dbReference type="Pfam" id="PF06144"/>
    </source>
</evidence>
<dbReference type="CDD" id="cd18138">
    <property type="entry name" value="HLD_clamp_pol_III_delta"/>
    <property type="match status" value="1"/>
</dbReference>
<dbReference type="GO" id="GO:0009360">
    <property type="term" value="C:DNA polymerase III complex"/>
    <property type="evidence" value="ECO:0007669"/>
    <property type="project" value="UniProtKB-UniRule"/>
</dbReference>
<dbReference type="InterPro" id="IPR032780">
    <property type="entry name" value="DNA_pol3_delt_C"/>
</dbReference>
<evidence type="ECO:0000256" key="1">
    <source>
        <dbReference type="ARBA" id="ARBA00012417"/>
    </source>
</evidence>
<dbReference type="GO" id="GO:0003887">
    <property type="term" value="F:DNA-directed DNA polymerase activity"/>
    <property type="evidence" value="ECO:0007669"/>
    <property type="project" value="UniProtKB-UniRule"/>
</dbReference>
<comment type="similarity">
    <text evidence="7">Belongs to the DNA polymerase HolA subunit family.</text>
</comment>
<comment type="caution">
    <text evidence="12">The sequence shown here is derived from an EMBL/GenBank/DDBJ whole genome shotgun (WGS) entry which is preliminary data.</text>
</comment>
<dbReference type="Gene3D" id="1.10.8.60">
    <property type="match status" value="1"/>
</dbReference>
<dbReference type="SUPFAM" id="SSF52540">
    <property type="entry name" value="P-loop containing nucleoside triphosphate hydrolases"/>
    <property type="match status" value="1"/>
</dbReference>
<evidence type="ECO:0000256" key="4">
    <source>
        <dbReference type="ARBA" id="ARBA00022695"/>
    </source>
</evidence>
<evidence type="ECO:0000256" key="5">
    <source>
        <dbReference type="ARBA" id="ARBA00022705"/>
    </source>
</evidence>
<dbReference type="SUPFAM" id="SSF48019">
    <property type="entry name" value="post-AAA+ oligomerization domain-like"/>
    <property type="match status" value="1"/>
</dbReference>
<evidence type="ECO:0000256" key="6">
    <source>
        <dbReference type="ARBA" id="ARBA00022932"/>
    </source>
</evidence>
<accession>A0A5A9W1L7</accession>
<evidence type="ECO:0000313" key="13">
    <source>
        <dbReference type="Proteomes" id="UP000325302"/>
    </source>
</evidence>
<dbReference type="EMBL" id="SMRS01000005">
    <property type="protein sequence ID" value="KAA0874627.1"/>
    <property type="molecule type" value="Genomic_DNA"/>
</dbReference>
<dbReference type="GO" id="GO:0006261">
    <property type="term" value="P:DNA-templated DNA replication"/>
    <property type="evidence" value="ECO:0007669"/>
    <property type="project" value="TreeGrafter"/>
</dbReference>
<dbReference type="GO" id="GO:0003677">
    <property type="term" value="F:DNA binding"/>
    <property type="evidence" value="ECO:0007669"/>
    <property type="project" value="InterPro"/>
</dbReference>
<dbReference type="Gene3D" id="1.20.272.10">
    <property type="match status" value="1"/>
</dbReference>
<reference evidence="12 13" key="1">
    <citation type="submission" date="2019-03" db="EMBL/GenBank/DDBJ databases">
        <title>Nitrincola sp. nov. isolated from an Indian soda lake.</title>
        <authorList>
            <person name="Joshi A."/>
            <person name="Thite S.V."/>
            <person name="Joseph N."/>
            <person name="Dhotre D."/>
            <person name="Moorthy M."/>
            <person name="Shouche Y.S."/>
        </authorList>
    </citation>
    <scope>NUCLEOTIDE SEQUENCE [LARGE SCALE GENOMIC DNA]</scope>
    <source>
        <strain evidence="12 13">MEB193</strain>
    </source>
</reference>